<sequence length="219" mass="22543">MLHQRRRKALVRQRANEISQFERALMAKSEYRKAKRKNTPVTKAELAKWVGAMNGMEFTRENAPEICTRNDALEGRGVRGAADKLKGLLGGSRNRVAVDPDVEAGEGISPGAGVAGGAPVASTAAGYEAPAPAPASADNLPAGVAPEQPPLAQSSTVSLSGIGPSTATSASSLEAEEPPAAEPTIDEGTTEMEMEMPAQPLPPVEVSAGAETATSSVTS</sequence>
<feature type="compositionally biased region" description="Low complexity" evidence="1">
    <location>
        <begin position="128"/>
        <end position="142"/>
    </location>
</feature>
<evidence type="ECO:0000313" key="2">
    <source>
        <dbReference type="EMBL" id="CAE0131659.1"/>
    </source>
</evidence>
<reference evidence="2" key="1">
    <citation type="submission" date="2021-01" db="EMBL/GenBank/DDBJ databases">
        <authorList>
            <person name="Corre E."/>
            <person name="Pelletier E."/>
            <person name="Niang G."/>
            <person name="Scheremetjew M."/>
            <person name="Finn R."/>
            <person name="Kale V."/>
            <person name="Holt S."/>
            <person name="Cochrane G."/>
            <person name="Meng A."/>
            <person name="Brown T."/>
            <person name="Cohen L."/>
        </authorList>
    </citation>
    <scope>NUCLEOTIDE SEQUENCE</scope>
    <source>
        <strain evidence="2">CCMP281</strain>
    </source>
</reference>
<accession>A0A7S3BF68</accession>
<dbReference type="AlphaFoldDB" id="A0A7S3BF68"/>
<dbReference type="EMBL" id="HBHX01052149">
    <property type="protein sequence ID" value="CAE0131659.1"/>
    <property type="molecule type" value="Transcribed_RNA"/>
</dbReference>
<feature type="region of interest" description="Disordered" evidence="1">
    <location>
        <begin position="128"/>
        <end position="219"/>
    </location>
</feature>
<feature type="compositionally biased region" description="Acidic residues" evidence="1">
    <location>
        <begin position="174"/>
        <end position="194"/>
    </location>
</feature>
<organism evidence="2">
    <name type="scientific">Haptolina ericina</name>
    <dbReference type="NCBI Taxonomy" id="156174"/>
    <lineage>
        <taxon>Eukaryota</taxon>
        <taxon>Haptista</taxon>
        <taxon>Haptophyta</taxon>
        <taxon>Prymnesiophyceae</taxon>
        <taxon>Prymnesiales</taxon>
        <taxon>Prymnesiaceae</taxon>
        <taxon>Haptolina</taxon>
    </lineage>
</organism>
<gene>
    <name evidence="2" type="ORF">HERI1096_LOCUS28801</name>
</gene>
<feature type="compositionally biased region" description="Low complexity" evidence="1">
    <location>
        <begin position="164"/>
        <end position="173"/>
    </location>
</feature>
<proteinExistence type="predicted"/>
<protein>
    <submittedName>
        <fullName evidence="2">Uncharacterized protein</fullName>
    </submittedName>
</protein>
<evidence type="ECO:0000256" key="1">
    <source>
        <dbReference type="SAM" id="MobiDB-lite"/>
    </source>
</evidence>
<name>A0A7S3BF68_9EUKA</name>